<dbReference type="AlphaFoldDB" id="A0A6P7G6K5"/>
<dbReference type="SUPFAM" id="SSF49899">
    <property type="entry name" value="Concanavalin A-like lectins/glucanases"/>
    <property type="match status" value="1"/>
</dbReference>
<protein>
    <submittedName>
        <fullName evidence="2">Kielin/chordin-like protein</fullName>
    </submittedName>
</protein>
<feature type="chain" id="PRO_5027550565" evidence="1">
    <location>
        <begin position="30"/>
        <end position="278"/>
    </location>
</feature>
<dbReference type="InParanoid" id="A0A6P7G6K5"/>
<proteinExistence type="predicted"/>
<dbReference type="RefSeq" id="XP_028140493.1">
    <property type="nucleotide sequence ID" value="XM_028284692.1"/>
</dbReference>
<sequence length="278" mass="31477">MMIILTLKMSSIIKYTPLLCLIYLNFVFAVDTSENEIDDGHIYQKHAKSPASAIQDEVDILQLLNISSKDQGVSSVEGPIRNFPAYKFRLPYGNVLLSNATNVSLSMNNPKGFTAIFLIRQQKNNLGTLMSVNSPGRLSPWFQVISNSRVGVLTVKYRLKGMSKIKQIDWGLPKHHRKSPMAAWTWLSISFDPKDGIIRLDLDCDPSRFETIKQKKHLGNFSVPFDSLVYFGQEPGRKKKFLGSIQVAKVLPYILEQRLWSCVQIATNLSPEFRKPVS</sequence>
<dbReference type="KEGG" id="dvv:114334615"/>
<evidence type="ECO:0000313" key="2">
    <source>
        <dbReference type="RefSeq" id="XP_028140493.1"/>
    </source>
</evidence>
<accession>A0A6P7G6K5</accession>
<reference evidence="2" key="1">
    <citation type="submission" date="2025-08" db="UniProtKB">
        <authorList>
            <consortium name="RefSeq"/>
        </authorList>
    </citation>
    <scope>IDENTIFICATION</scope>
    <source>
        <tissue evidence="2">Whole insect</tissue>
    </source>
</reference>
<dbReference type="Gene3D" id="2.60.120.200">
    <property type="match status" value="1"/>
</dbReference>
<gene>
    <name evidence="2" type="primary">LOC114334615</name>
</gene>
<organism evidence="2">
    <name type="scientific">Diabrotica virgifera virgifera</name>
    <name type="common">western corn rootworm</name>
    <dbReference type="NCBI Taxonomy" id="50390"/>
    <lineage>
        <taxon>Eukaryota</taxon>
        <taxon>Metazoa</taxon>
        <taxon>Ecdysozoa</taxon>
        <taxon>Arthropoda</taxon>
        <taxon>Hexapoda</taxon>
        <taxon>Insecta</taxon>
        <taxon>Pterygota</taxon>
        <taxon>Neoptera</taxon>
        <taxon>Endopterygota</taxon>
        <taxon>Coleoptera</taxon>
        <taxon>Polyphaga</taxon>
        <taxon>Cucujiformia</taxon>
        <taxon>Chrysomeloidea</taxon>
        <taxon>Chrysomelidae</taxon>
        <taxon>Galerucinae</taxon>
        <taxon>Diabroticina</taxon>
        <taxon>Diabroticites</taxon>
        <taxon>Diabrotica</taxon>
    </lineage>
</organism>
<dbReference type="OrthoDB" id="6482679at2759"/>
<dbReference type="InterPro" id="IPR013320">
    <property type="entry name" value="ConA-like_dom_sf"/>
</dbReference>
<feature type="signal peptide" evidence="1">
    <location>
        <begin position="1"/>
        <end position="29"/>
    </location>
</feature>
<name>A0A6P7G6K5_DIAVI</name>
<evidence type="ECO:0000256" key="1">
    <source>
        <dbReference type="SAM" id="SignalP"/>
    </source>
</evidence>
<keyword evidence="1" id="KW-0732">Signal</keyword>